<gene>
    <name evidence="8" type="primary">rnr</name>
    <name evidence="10" type="ORF">SAMN05216474_2672</name>
</gene>
<dbReference type="HAMAP" id="MF_01895">
    <property type="entry name" value="RNase_R"/>
    <property type="match status" value="1"/>
</dbReference>
<dbReference type="Pfam" id="PF00575">
    <property type="entry name" value="S1"/>
    <property type="match status" value="1"/>
</dbReference>
<dbReference type="GO" id="GO:0008859">
    <property type="term" value="F:exoribonuclease II activity"/>
    <property type="evidence" value="ECO:0007669"/>
    <property type="project" value="UniProtKB-UniRule"/>
</dbReference>
<dbReference type="SMART" id="SM00955">
    <property type="entry name" value="RNB"/>
    <property type="match status" value="1"/>
</dbReference>
<dbReference type="InterPro" id="IPR050180">
    <property type="entry name" value="RNR_Ribonuclease"/>
</dbReference>
<dbReference type="InterPro" id="IPR001900">
    <property type="entry name" value="RNase_II/R"/>
</dbReference>
<accession>A0A1I7BC89</accession>
<dbReference type="NCBIfam" id="TIGR02063">
    <property type="entry name" value="RNase_R"/>
    <property type="match status" value="1"/>
</dbReference>
<evidence type="ECO:0000256" key="7">
    <source>
        <dbReference type="ARBA" id="ARBA00022884"/>
    </source>
</evidence>
<organism evidence="10 11">
    <name type="scientific">Lishizhenia tianjinensis</name>
    <dbReference type="NCBI Taxonomy" id="477690"/>
    <lineage>
        <taxon>Bacteria</taxon>
        <taxon>Pseudomonadati</taxon>
        <taxon>Bacteroidota</taxon>
        <taxon>Flavobacteriia</taxon>
        <taxon>Flavobacteriales</taxon>
        <taxon>Crocinitomicaceae</taxon>
        <taxon>Lishizhenia</taxon>
    </lineage>
</organism>
<dbReference type="Gene3D" id="2.40.50.140">
    <property type="entry name" value="Nucleic acid-binding proteins"/>
    <property type="match status" value="3"/>
</dbReference>
<comment type="function">
    <text evidence="8">3'-5' exoribonuclease that releases 5'-nucleoside monophosphates and is involved in maturation of structured RNAs.</text>
</comment>
<dbReference type="GO" id="GO:0003723">
    <property type="term" value="F:RNA binding"/>
    <property type="evidence" value="ECO:0007669"/>
    <property type="project" value="UniProtKB-UniRule"/>
</dbReference>
<evidence type="ECO:0000256" key="3">
    <source>
        <dbReference type="ARBA" id="ARBA00022490"/>
    </source>
</evidence>
<keyword evidence="4 8" id="KW-0540">Nuclease</keyword>
<evidence type="ECO:0000256" key="8">
    <source>
        <dbReference type="HAMAP-Rule" id="MF_01895"/>
    </source>
</evidence>
<protein>
    <recommendedName>
        <fullName evidence="8">Ribonuclease R</fullName>
        <shortName evidence="8">RNase R</shortName>
        <ecNumber evidence="8">3.1.13.1</ecNumber>
    </recommendedName>
</protein>
<evidence type="ECO:0000313" key="11">
    <source>
        <dbReference type="Proteomes" id="UP000236454"/>
    </source>
</evidence>
<keyword evidence="6 8" id="KW-0269">Exonuclease</keyword>
<dbReference type="SMART" id="SM00357">
    <property type="entry name" value="CSP"/>
    <property type="match status" value="2"/>
</dbReference>
<feature type="domain" description="S1 motif" evidence="9">
    <location>
        <begin position="632"/>
        <end position="713"/>
    </location>
</feature>
<dbReference type="GO" id="GO:0006402">
    <property type="term" value="P:mRNA catabolic process"/>
    <property type="evidence" value="ECO:0007669"/>
    <property type="project" value="TreeGrafter"/>
</dbReference>
<evidence type="ECO:0000256" key="6">
    <source>
        <dbReference type="ARBA" id="ARBA00022839"/>
    </source>
</evidence>
<dbReference type="InterPro" id="IPR012340">
    <property type="entry name" value="NA-bd_OB-fold"/>
</dbReference>
<dbReference type="Pfam" id="PF17876">
    <property type="entry name" value="CSD2"/>
    <property type="match status" value="1"/>
</dbReference>
<dbReference type="SUPFAM" id="SSF50249">
    <property type="entry name" value="Nucleic acid-binding proteins"/>
    <property type="match status" value="3"/>
</dbReference>
<comment type="similarity">
    <text evidence="8">Belongs to the RNR ribonuclease family. RNase R subfamily.</text>
</comment>
<dbReference type="PANTHER" id="PTHR23355">
    <property type="entry name" value="RIBONUCLEASE"/>
    <property type="match status" value="1"/>
</dbReference>
<dbReference type="EC" id="3.1.13.1" evidence="8"/>
<dbReference type="InterPro" id="IPR011129">
    <property type="entry name" value="CSD"/>
</dbReference>
<reference evidence="10 11" key="1">
    <citation type="submission" date="2016-10" db="EMBL/GenBank/DDBJ databases">
        <authorList>
            <person name="de Groot N.N."/>
        </authorList>
    </citation>
    <scope>NUCLEOTIDE SEQUENCE [LARGE SCALE GENOMIC DNA]</scope>
    <source>
        <strain evidence="10 11">CGMCC 1.7005</strain>
    </source>
</reference>
<comment type="subcellular location">
    <subcellularLocation>
        <location evidence="2 8">Cytoplasm</location>
    </subcellularLocation>
</comment>
<dbReference type="InterPro" id="IPR003029">
    <property type="entry name" value="S1_domain"/>
</dbReference>
<dbReference type="Pfam" id="PF00773">
    <property type="entry name" value="RNB"/>
    <property type="match status" value="1"/>
</dbReference>
<evidence type="ECO:0000259" key="9">
    <source>
        <dbReference type="PROSITE" id="PS50126"/>
    </source>
</evidence>
<dbReference type="InterPro" id="IPR040476">
    <property type="entry name" value="CSD2"/>
</dbReference>
<dbReference type="CDD" id="cd04471">
    <property type="entry name" value="S1_RNase_R"/>
    <property type="match status" value="1"/>
</dbReference>
<evidence type="ECO:0000256" key="4">
    <source>
        <dbReference type="ARBA" id="ARBA00022722"/>
    </source>
</evidence>
<dbReference type="PANTHER" id="PTHR23355:SF9">
    <property type="entry name" value="DIS3-LIKE EXONUCLEASE 2"/>
    <property type="match status" value="1"/>
</dbReference>
<dbReference type="SMART" id="SM00316">
    <property type="entry name" value="S1"/>
    <property type="match status" value="2"/>
</dbReference>
<proteinExistence type="inferred from homology"/>
<dbReference type="AlphaFoldDB" id="A0A1I7BC89"/>
<dbReference type="PROSITE" id="PS50126">
    <property type="entry name" value="S1"/>
    <property type="match status" value="1"/>
</dbReference>
<evidence type="ECO:0000313" key="10">
    <source>
        <dbReference type="EMBL" id="SFT84819.1"/>
    </source>
</evidence>
<dbReference type="OrthoDB" id="9764149at2"/>
<dbReference type="InterPro" id="IPR013223">
    <property type="entry name" value="RNase_B_OB_dom"/>
</dbReference>
<dbReference type="STRING" id="477690.SAMN05216474_2672"/>
<comment type="catalytic activity">
    <reaction evidence="1 8">
        <text>Exonucleolytic cleavage in the 3'- to 5'-direction to yield nucleoside 5'-phosphates.</text>
        <dbReference type="EC" id="3.1.13.1"/>
    </reaction>
</comment>
<keyword evidence="5 8" id="KW-0378">Hydrolase</keyword>
<dbReference type="PROSITE" id="PS01175">
    <property type="entry name" value="RIBONUCLEASE_II"/>
    <property type="match status" value="1"/>
</dbReference>
<sequence>MSRKKKKGGKKSNKLKQRLKSNIRKVFEQNPDAQLNYKQVSASLGVKDGATRKLVLTAMYELKDDEVLNEYSRGNFCINESKTEYYDGVIEITQRGAGFVIIEGLEKDIFIQPENTNQALHGDKVKVMVIKHGKRRIEGKVIEVTERKSTQFVGTVEMHPKYAFVSTDNQRLNMDLYVTPERLNGAKDGDKVVCKLVSWPKAMQNPFGEIIEVLGKPGDNDTEMKAILISNDFETSFPNAVVAQAEKVSMELDPEEIKKRRDMRGVTTFTIDPFDAKDFDDALSYRVLENGNIEVGVHIADVSHYVTPNSAMDAEALKRGNSVYLVDRVIPMLPEQLSNLACSLRPNEDKYTFSAIFEMDEEGKLYHQWFGKTVIHSDRRFTYEEAQEIIEGADGDMKEEILALDKIAKIYRKKRLKNGALNIESEEVKFKLDENGEPIEVVYKVSKDANKLIEEFMLLANKKVAEYVGKKKDKAGNVPFVYRVHDKPDIGKIETFKTFIDKFGYEIHFSNEDEISTAINRLLSDIKLKNEYGLIQLMAIRSMSKATYETKNIGHYGLAFEHYTHFTSPIRRYADLMVHRILFDELNGKTHPYSGELDGICKHISNQEKKATEAERDSNKYFQVKFVRDKVGEVFEGTVSGLSDFGMFVKMDENQCEGMVSLQSLPDDNFYFDQEVFSIVGRNSTKEYNFGDKVKVQITGVNPKKRQIDLEIYQGF</sequence>
<keyword evidence="7 8" id="KW-0694">RNA-binding</keyword>
<dbReference type="Pfam" id="PF08206">
    <property type="entry name" value="OB_RNB"/>
    <property type="match status" value="1"/>
</dbReference>
<evidence type="ECO:0000256" key="1">
    <source>
        <dbReference type="ARBA" id="ARBA00001849"/>
    </source>
</evidence>
<keyword evidence="3 8" id="KW-0963">Cytoplasm</keyword>
<evidence type="ECO:0000256" key="5">
    <source>
        <dbReference type="ARBA" id="ARBA00022801"/>
    </source>
</evidence>
<name>A0A1I7BC89_9FLAO</name>
<dbReference type="InterPro" id="IPR011805">
    <property type="entry name" value="RNase_R"/>
</dbReference>
<evidence type="ECO:0000256" key="2">
    <source>
        <dbReference type="ARBA" id="ARBA00004496"/>
    </source>
</evidence>
<dbReference type="EMBL" id="FPAS01000005">
    <property type="protein sequence ID" value="SFT84819.1"/>
    <property type="molecule type" value="Genomic_DNA"/>
</dbReference>
<dbReference type="InterPro" id="IPR004476">
    <property type="entry name" value="RNase_II/RNase_R"/>
</dbReference>
<dbReference type="NCBIfam" id="TIGR00358">
    <property type="entry name" value="3_prime_RNase"/>
    <property type="match status" value="1"/>
</dbReference>
<dbReference type="InterPro" id="IPR022966">
    <property type="entry name" value="RNase_II/R_CS"/>
</dbReference>
<dbReference type="GO" id="GO:0005829">
    <property type="term" value="C:cytosol"/>
    <property type="evidence" value="ECO:0007669"/>
    <property type="project" value="UniProtKB-ARBA"/>
</dbReference>
<dbReference type="Proteomes" id="UP000236454">
    <property type="component" value="Unassembled WGS sequence"/>
</dbReference>
<dbReference type="RefSeq" id="WP_090251403.1">
    <property type="nucleotide sequence ID" value="NZ_FPAS01000005.1"/>
</dbReference>
<keyword evidence="11" id="KW-1185">Reference proteome</keyword>